<dbReference type="STRING" id="715226.ABI_35670"/>
<dbReference type="PANTHER" id="PTHR34219">
    <property type="entry name" value="IRON-REGULATED INNER MEMBRANE PROTEIN-RELATED"/>
    <property type="match status" value="1"/>
</dbReference>
<dbReference type="eggNOG" id="COG3182">
    <property type="taxonomic scope" value="Bacteria"/>
</dbReference>
<keyword evidence="1" id="KW-1133">Transmembrane helix</keyword>
<keyword evidence="1" id="KW-0472">Membrane</keyword>
<keyword evidence="1" id="KW-0812">Transmembrane</keyword>
<protein>
    <submittedName>
        <fullName evidence="2">PepSY-associated TM helix family protein</fullName>
    </submittedName>
</protein>
<dbReference type="OrthoDB" id="9791166at2"/>
<sequence length="437" mass="47711">MQQAADQARKAIIDYRMIWRWHFYAGLVCLPFIIILSITGPIYLFKPQIEAAFDAPFDNLVFAGTAQPLSAQVRAAQAAVPGAVFKAVEIRANDHDAARVTLQKGGEKLRVYVHPQSLSILKQVAENDRFMAVVKTIHGELVSGRFGEVIVELAACWAIVMILTGLYLWWPRQARGLAGVLRPRFGLGKRIFWRDIHAVTGIWVSGFALALLISGLPWTFVWGSAFKEIRKLGQPAVTQSWTQGRASERAAAKAENQAPVNLSPLDGMADMARGMELPPPLILSAPAKGSLWKLSAEPGSPLERVSLMIEPQMLEVISREGFEDKKVVDQVVGVGIAAHEGRLFGWVNQLLGLLTATGLLTLCASAVVMWWQRRPKNSLGAPALLPDERLGPGLAVLILVLAVCLPVLGISLVAIALIERLILRRISAARAWLGLTT</sequence>
<feature type="transmembrane region" description="Helical" evidence="1">
    <location>
        <begin position="23"/>
        <end position="45"/>
    </location>
</feature>
<evidence type="ECO:0000313" key="2">
    <source>
        <dbReference type="EMBL" id="EGF90543.1"/>
    </source>
</evidence>
<dbReference type="AlphaFoldDB" id="F4QQQ6"/>
<dbReference type="EMBL" id="GL883079">
    <property type="protein sequence ID" value="EGF90543.1"/>
    <property type="molecule type" value="Genomic_DNA"/>
</dbReference>
<dbReference type="Proteomes" id="UP000006512">
    <property type="component" value="Unassembled WGS sequence"/>
</dbReference>
<dbReference type="Pfam" id="PF03929">
    <property type="entry name" value="PepSY_TM"/>
    <property type="match status" value="1"/>
</dbReference>
<name>F4QQQ6_9CAUL</name>
<evidence type="ECO:0000313" key="3">
    <source>
        <dbReference type="Proteomes" id="UP000006512"/>
    </source>
</evidence>
<dbReference type="InterPro" id="IPR005625">
    <property type="entry name" value="PepSY-ass_TM"/>
</dbReference>
<organism evidence="2 3">
    <name type="scientific">Asticcacaulis biprosthecium C19</name>
    <dbReference type="NCBI Taxonomy" id="715226"/>
    <lineage>
        <taxon>Bacteria</taxon>
        <taxon>Pseudomonadati</taxon>
        <taxon>Pseudomonadota</taxon>
        <taxon>Alphaproteobacteria</taxon>
        <taxon>Caulobacterales</taxon>
        <taxon>Caulobacteraceae</taxon>
        <taxon>Asticcacaulis</taxon>
    </lineage>
</organism>
<evidence type="ECO:0000256" key="1">
    <source>
        <dbReference type="SAM" id="Phobius"/>
    </source>
</evidence>
<reference evidence="3" key="1">
    <citation type="submission" date="2011-03" db="EMBL/GenBank/DDBJ databases">
        <title>Draft genome sequence of Brevundimonas diminuta.</title>
        <authorList>
            <person name="Brown P.J.B."/>
            <person name="Buechlein A."/>
            <person name="Hemmerich C."/>
            <person name="Brun Y.V."/>
        </authorList>
    </citation>
    <scope>NUCLEOTIDE SEQUENCE [LARGE SCALE GENOMIC DNA]</scope>
    <source>
        <strain evidence="3">C19</strain>
    </source>
</reference>
<keyword evidence="3" id="KW-1185">Reference proteome</keyword>
<dbReference type="HOGENOM" id="CLU_031962_3_2_5"/>
<accession>F4QQQ6</accession>
<feature type="transmembrane region" description="Helical" evidence="1">
    <location>
        <begin position="391"/>
        <end position="418"/>
    </location>
</feature>
<feature type="transmembrane region" description="Helical" evidence="1">
    <location>
        <begin position="202"/>
        <end position="222"/>
    </location>
</feature>
<gene>
    <name evidence="2" type="ORF">ABI_35670</name>
</gene>
<dbReference type="RefSeq" id="WP_006274351.1">
    <property type="nucleotide sequence ID" value="NZ_GL883079.1"/>
</dbReference>
<feature type="transmembrane region" description="Helical" evidence="1">
    <location>
        <begin position="350"/>
        <end position="371"/>
    </location>
</feature>
<dbReference type="PANTHER" id="PTHR34219:SF1">
    <property type="entry name" value="PEPSY DOMAIN-CONTAINING PROTEIN"/>
    <property type="match status" value="1"/>
</dbReference>
<proteinExistence type="predicted"/>